<comment type="function">
    <text evidence="16">Catalyzes cross-linking of the peptidoglycan cell wall at the division septum.</text>
</comment>
<dbReference type="SUPFAM" id="SSF56601">
    <property type="entry name" value="beta-lactamase/transpeptidase-like"/>
    <property type="match status" value="1"/>
</dbReference>
<keyword evidence="10 16" id="KW-0573">Peptidoglycan synthesis</keyword>
<evidence type="ECO:0000256" key="2">
    <source>
        <dbReference type="ARBA" id="ARBA00022475"/>
    </source>
</evidence>
<keyword evidence="4 16" id="KW-0132">Cell division</keyword>
<comment type="similarity">
    <text evidence="16">Belongs to the transpeptidase family. FtsI subfamily.</text>
</comment>
<keyword evidence="13 16" id="KW-0717">Septation</keyword>
<evidence type="ECO:0000313" key="20">
    <source>
        <dbReference type="Proteomes" id="UP000283255"/>
    </source>
</evidence>
<accession>A0A418YI25</accession>
<dbReference type="Gene3D" id="3.90.1310.10">
    <property type="entry name" value="Penicillin-binding protein 2a (Domain 2)"/>
    <property type="match status" value="1"/>
</dbReference>
<dbReference type="EC" id="3.4.16.4" evidence="16"/>
<dbReference type="SUPFAM" id="SSF56519">
    <property type="entry name" value="Penicillin binding protein dimerisation domain"/>
    <property type="match status" value="1"/>
</dbReference>
<keyword evidence="7 16" id="KW-0812">Transmembrane</keyword>
<evidence type="ECO:0000256" key="3">
    <source>
        <dbReference type="ARBA" id="ARBA00022519"/>
    </source>
</evidence>
<evidence type="ECO:0000259" key="17">
    <source>
        <dbReference type="Pfam" id="PF00905"/>
    </source>
</evidence>
<keyword evidence="19" id="KW-0808">Transferase</keyword>
<dbReference type="InterPro" id="IPR001460">
    <property type="entry name" value="PCN-bd_Tpept"/>
</dbReference>
<comment type="pathway">
    <text evidence="16">Cell wall biogenesis; peptidoglycan biosynthesis.</text>
</comment>
<evidence type="ECO:0000256" key="4">
    <source>
        <dbReference type="ARBA" id="ARBA00022618"/>
    </source>
</evidence>
<dbReference type="GO" id="GO:0008955">
    <property type="term" value="F:peptidoglycan glycosyltransferase activity"/>
    <property type="evidence" value="ECO:0007669"/>
    <property type="project" value="InterPro"/>
</dbReference>
<dbReference type="PANTHER" id="PTHR30627">
    <property type="entry name" value="PEPTIDOGLYCAN D,D-TRANSPEPTIDASE"/>
    <property type="match status" value="1"/>
</dbReference>
<protein>
    <recommendedName>
        <fullName evidence="16">Peptidoglycan D,D-transpeptidase FtsI</fullName>
        <ecNumber evidence="16">3.4.16.4</ecNumber>
    </recommendedName>
    <alternativeName>
        <fullName evidence="16">Penicillin-binding protein 3</fullName>
        <shortName evidence="16">PBP-3</shortName>
    </alternativeName>
</protein>
<dbReference type="RefSeq" id="WP_119909676.1">
    <property type="nucleotide sequence ID" value="NZ_QZCH01000003.1"/>
</dbReference>
<proteinExistence type="inferred from homology"/>
<dbReference type="GO" id="GO:0000917">
    <property type="term" value="P:division septum assembly"/>
    <property type="evidence" value="ECO:0007669"/>
    <property type="project" value="UniProtKB-KW"/>
</dbReference>
<dbReference type="HAMAP" id="MF_02080">
    <property type="entry name" value="FtsI_transpept"/>
    <property type="match status" value="1"/>
</dbReference>
<evidence type="ECO:0000256" key="5">
    <source>
        <dbReference type="ARBA" id="ARBA00022645"/>
    </source>
</evidence>
<evidence type="ECO:0000256" key="7">
    <source>
        <dbReference type="ARBA" id="ARBA00022692"/>
    </source>
</evidence>
<keyword evidence="2 16" id="KW-1003">Cell membrane</keyword>
<keyword evidence="12 16" id="KW-0472">Membrane</keyword>
<evidence type="ECO:0000256" key="6">
    <source>
        <dbReference type="ARBA" id="ARBA00022670"/>
    </source>
</evidence>
<keyword evidence="20" id="KW-1185">Reference proteome</keyword>
<dbReference type="GO" id="GO:0009252">
    <property type="term" value="P:peptidoglycan biosynthetic process"/>
    <property type="evidence" value="ECO:0007669"/>
    <property type="project" value="UniProtKB-UniRule"/>
</dbReference>
<dbReference type="PANTHER" id="PTHR30627:SF1">
    <property type="entry name" value="PEPTIDOGLYCAN D,D-TRANSPEPTIDASE FTSI"/>
    <property type="match status" value="1"/>
</dbReference>
<dbReference type="GO" id="GO:0008658">
    <property type="term" value="F:penicillin binding"/>
    <property type="evidence" value="ECO:0007669"/>
    <property type="project" value="InterPro"/>
</dbReference>
<comment type="subcellular location">
    <subcellularLocation>
        <location evidence="1">Membrane</location>
    </subcellularLocation>
</comment>
<evidence type="ECO:0000313" key="19">
    <source>
        <dbReference type="EMBL" id="RJG50030.1"/>
    </source>
</evidence>
<evidence type="ECO:0000256" key="16">
    <source>
        <dbReference type="HAMAP-Rule" id="MF_02080"/>
    </source>
</evidence>
<sequence length="576" mass="63089">MTRRNPKPKPNLIKWRFATVASVITMVFTVLLGRAAYIQVIDPDRLQREGDMRSLRTTSTQVQRGIISDRHGQPLAISVPVQAVWADPKVIHQKGSLKDLRAWQALSDVLSIEVEKLRGKVQNPKKRFVYLQRQVSPAMAQYVDQLGLPGVYLKPESRRFYPTGEISAHVIGFTNIDDKGQEGIERTYDDWLTGTPGERKVRKDRHGRVIEDIAIVKQAQQAKDIELSIDQRLQSIAYQALKKIVQLNNATSGSAVVIDITTGEVLAMVNSPSFNPNNRGQFQSFRVRNRAITDTFEPGSTVKPLVVASALINEVVAPDEVIDTSPGWMRVGGRRVADHRNYGEMDLAKILQKSSNVGVSKLALALSPEKLKDTFYDVGLGNDTGIGLIGETSGMLPERRRWSDFELATMSFGYGITANTLQLAQAYAILANGGISYPLSIIKLDKQPQGEQVIPKEVAFRVLNMLEGVTQPGGTGLQARVDGYRVAGKTGTSRKAVAGGYGDDYVAVFAGVAPVSNPKLAIAVTVNEPKGDRYYGGDVAAPVFAEVMDGSLQLLNVIPDDKDVRLTRVSKPEAAQ</sequence>
<comment type="catalytic activity">
    <reaction evidence="16">
        <text>Preferential cleavage: (Ac)2-L-Lys-D-Ala-|-D-Ala. Also transpeptidation of peptidyl-alanyl moieties that are N-acyl substituents of D-alanine.</text>
        <dbReference type="EC" id="3.4.16.4"/>
    </reaction>
</comment>
<dbReference type="GO" id="GO:0005886">
    <property type="term" value="C:plasma membrane"/>
    <property type="evidence" value="ECO:0007669"/>
    <property type="project" value="UniProtKB-UniRule"/>
</dbReference>
<keyword evidence="6 16" id="KW-0645">Protease</keyword>
<feature type="domain" description="Penicillin-binding protein dimerisation" evidence="18">
    <location>
        <begin position="60"/>
        <end position="212"/>
    </location>
</feature>
<comment type="caution">
    <text evidence="19">The sequence shown here is derived from an EMBL/GenBank/DDBJ whole genome shotgun (WGS) entry which is preliminary data.</text>
</comment>
<dbReference type="InterPro" id="IPR005311">
    <property type="entry name" value="PBP_dimer"/>
</dbReference>
<dbReference type="InterPro" id="IPR012338">
    <property type="entry name" value="Beta-lactam/transpept-like"/>
</dbReference>
<evidence type="ECO:0000256" key="8">
    <source>
        <dbReference type="ARBA" id="ARBA00022801"/>
    </source>
</evidence>
<reference evidence="19 20" key="1">
    <citation type="submission" date="2018-09" db="EMBL/GenBank/DDBJ databases">
        <authorList>
            <person name="Wang F."/>
        </authorList>
    </citation>
    <scope>NUCLEOTIDE SEQUENCE [LARGE SCALE GENOMIC DNA]</scope>
    <source>
        <strain evidence="19 20">PLHSC7-2</strain>
    </source>
</reference>
<dbReference type="Pfam" id="PF03717">
    <property type="entry name" value="PBP_dimer"/>
    <property type="match status" value="1"/>
</dbReference>
<dbReference type="EMBL" id="QZCH01000003">
    <property type="protein sequence ID" value="RJG50030.1"/>
    <property type="molecule type" value="Genomic_DNA"/>
</dbReference>
<dbReference type="Gene3D" id="3.30.450.330">
    <property type="match status" value="1"/>
</dbReference>
<evidence type="ECO:0000256" key="14">
    <source>
        <dbReference type="ARBA" id="ARBA00023306"/>
    </source>
</evidence>
<dbReference type="OrthoDB" id="9789078at2"/>
<keyword evidence="5 16" id="KW-0121">Carboxypeptidase</keyword>
<name>A0A418YI25_9GAMM</name>
<dbReference type="Gene3D" id="1.10.150.770">
    <property type="match status" value="1"/>
</dbReference>
<dbReference type="UniPathway" id="UPA00219"/>
<evidence type="ECO:0000256" key="12">
    <source>
        <dbReference type="ARBA" id="ARBA00023136"/>
    </source>
</evidence>
<dbReference type="GO" id="GO:0006508">
    <property type="term" value="P:proteolysis"/>
    <property type="evidence" value="ECO:0007669"/>
    <property type="project" value="UniProtKB-KW"/>
</dbReference>
<evidence type="ECO:0000259" key="18">
    <source>
        <dbReference type="Pfam" id="PF03717"/>
    </source>
</evidence>
<dbReference type="GO" id="GO:0009002">
    <property type="term" value="F:serine-type D-Ala-D-Ala carboxypeptidase activity"/>
    <property type="evidence" value="ECO:0007669"/>
    <property type="project" value="UniProtKB-UniRule"/>
</dbReference>
<keyword evidence="11 16" id="KW-1133">Transmembrane helix</keyword>
<evidence type="ECO:0000256" key="9">
    <source>
        <dbReference type="ARBA" id="ARBA00022960"/>
    </source>
</evidence>
<dbReference type="Proteomes" id="UP000283255">
    <property type="component" value="Unassembled WGS sequence"/>
</dbReference>
<keyword evidence="9 16" id="KW-0133">Cell shape</keyword>
<dbReference type="Pfam" id="PF00905">
    <property type="entry name" value="Transpeptidase"/>
    <property type="match status" value="1"/>
</dbReference>
<keyword evidence="14 16" id="KW-0131">Cell cycle</keyword>
<reference evidence="19 20" key="2">
    <citation type="submission" date="2019-01" db="EMBL/GenBank/DDBJ databases">
        <title>Motilimonas pumilus sp. nov., isolated from the gut of sea cucumber (Apostichopus japonicus).</title>
        <authorList>
            <person name="Wang F.-Q."/>
            <person name="Ren L.-H."/>
            <person name="Lin Y.-W."/>
            <person name="Sun G.-H."/>
            <person name="Du Z.-J."/>
            <person name="Zhao J.-X."/>
            <person name="Liu X.-J."/>
            <person name="Liu L.-J."/>
        </authorList>
    </citation>
    <scope>NUCLEOTIDE SEQUENCE [LARGE SCALE GENOMIC DNA]</scope>
    <source>
        <strain evidence="19 20">PLHSC7-2</strain>
    </source>
</reference>
<evidence type="ECO:0000256" key="13">
    <source>
        <dbReference type="ARBA" id="ARBA00023210"/>
    </source>
</evidence>
<gene>
    <name evidence="16" type="primary">ftsI</name>
    <name evidence="19" type="ORF">D1Z90_05145</name>
</gene>
<dbReference type="GO" id="GO:0071555">
    <property type="term" value="P:cell wall organization"/>
    <property type="evidence" value="ECO:0007669"/>
    <property type="project" value="UniProtKB-KW"/>
</dbReference>
<feature type="domain" description="Penicillin-binding protein transpeptidase" evidence="17">
    <location>
        <begin position="253"/>
        <end position="549"/>
    </location>
</feature>
<evidence type="ECO:0000256" key="15">
    <source>
        <dbReference type="ARBA" id="ARBA00023316"/>
    </source>
</evidence>
<feature type="active site" description="Acyl-ester intermediate" evidence="16">
    <location>
        <position position="300"/>
    </location>
</feature>
<keyword evidence="3 16" id="KW-0997">Cell inner membrane</keyword>
<dbReference type="InterPro" id="IPR037532">
    <property type="entry name" value="FtsI_transpept"/>
</dbReference>
<evidence type="ECO:0000256" key="1">
    <source>
        <dbReference type="ARBA" id="ARBA00004370"/>
    </source>
</evidence>
<evidence type="ECO:0000256" key="10">
    <source>
        <dbReference type="ARBA" id="ARBA00022984"/>
    </source>
</evidence>
<dbReference type="GO" id="GO:0043093">
    <property type="term" value="P:FtsZ-dependent cytokinesis"/>
    <property type="evidence" value="ECO:0007669"/>
    <property type="project" value="UniProtKB-UniRule"/>
</dbReference>
<organism evidence="19 20">
    <name type="scientific">Motilimonas pumila</name>
    <dbReference type="NCBI Taxonomy" id="2303987"/>
    <lineage>
        <taxon>Bacteria</taxon>
        <taxon>Pseudomonadati</taxon>
        <taxon>Pseudomonadota</taxon>
        <taxon>Gammaproteobacteria</taxon>
        <taxon>Alteromonadales</taxon>
        <taxon>Alteromonadales genera incertae sedis</taxon>
        <taxon>Motilimonas</taxon>
    </lineage>
</organism>
<evidence type="ECO:0000256" key="11">
    <source>
        <dbReference type="ARBA" id="ARBA00022989"/>
    </source>
</evidence>
<dbReference type="Gene3D" id="3.40.710.10">
    <property type="entry name" value="DD-peptidase/beta-lactamase superfamily"/>
    <property type="match status" value="1"/>
</dbReference>
<dbReference type="GO" id="GO:0008360">
    <property type="term" value="P:regulation of cell shape"/>
    <property type="evidence" value="ECO:0007669"/>
    <property type="project" value="UniProtKB-KW"/>
</dbReference>
<keyword evidence="15 16" id="KW-0961">Cell wall biogenesis/degradation</keyword>
<dbReference type="AlphaFoldDB" id="A0A418YI25"/>
<dbReference type="InterPro" id="IPR050515">
    <property type="entry name" value="Beta-lactam/transpept"/>
</dbReference>
<keyword evidence="8 16" id="KW-0378">Hydrolase</keyword>
<dbReference type="InterPro" id="IPR036138">
    <property type="entry name" value="PBP_dimer_sf"/>
</dbReference>